<dbReference type="EMBL" id="JACHJL010000033">
    <property type="protein sequence ID" value="MBB5940074.1"/>
    <property type="molecule type" value="Genomic_DNA"/>
</dbReference>
<organism evidence="1 2">
    <name type="scientific">Streptomyces zagrosensis</name>
    <dbReference type="NCBI Taxonomy" id="1042984"/>
    <lineage>
        <taxon>Bacteria</taxon>
        <taxon>Bacillati</taxon>
        <taxon>Actinomycetota</taxon>
        <taxon>Actinomycetes</taxon>
        <taxon>Kitasatosporales</taxon>
        <taxon>Streptomycetaceae</taxon>
        <taxon>Streptomyces</taxon>
    </lineage>
</organism>
<evidence type="ECO:0000313" key="2">
    <source>
        <dbReference type="Proteomes" id="UP000588098"/>
    </source>
</evidence>
<name>A0A7W9QHE7_9ACTN</name>
<comment type="caution">
    <text evidence="1">The sequence shown here is derived from an EMBL/GenBank/DDBJ whole genome shotgun (WGS) entry which is preliminary data.</text>
</comment>
<sequence>MLTTPLGALPYPQPTDTADIPAHLRSLAQAVDGRTVLRFDDDADRTAKVTSPQAGMVAWLAKPGLLTLHNGSGWVSVHSPTDTGWLPLTPASGYVTGITGSAAHPPAQYRKIDNRVHLRGWISHGTAATVIPRNTTLLTLPAGCRPASAASFAAVCQEATTANYNEHGTTRLEITTGGLVKNLGQHTVAGYTHIGLPDNAFFFLD</sequence>
<accession>A0A7W9QHE7</accession>
<protein>
    <submittedName>
        <fullName evidence="1">Uncharacterized protein</fullName>
    </submittedName>
</protein>
<gene>
    <name evidence="1" type="ORF">FHS42_007172</name>
</gene>
<reference evidence="1 2" key="1">
    <citation type="submission" date="2020-08" db="EMBL/GenBank/DDBJ databases">
        <title>Genomic Encyclopedia of Type Strains, Phase III (KMG-III): the genomes of soil and plant-associated and newly described type strains.</title>
        <authorList>
            <person name="Whitman W."/>
        </authorList>
    </citation>
    <scope>NUCLEOTIDE SEQUENCE [LARGE SCALE GENOMIC DNA]</scope>
    <source>
        <strain evidence="1 2">CECT 8305</strain>
    </source>
</reference>
<dbReference type="Proteomes" id="UP000588098">
    <property type="component" value="Unassembled WGS sequence"/>
</dbReference>
<dbReference type="RefSeq" id="WP_184579922.1">
    <property type="nucleotide sequence ID" value="NZ_JACHJL010000033.1"/>
</dbReference>
<keyword evidence="2" id="KW-1185">Reference proteome</keyword>
<proteinExistence type="predicted"/>
<evidence type="ECO:0000313" key="1">
    <source>
        <dbReference type="EMBL" id="MBB5940074.1"/>
    </source>
</evidence>
<dbReference type="AlphaFoldDB" id="A0A7W9QHE7"/>